<evidence type="ECO:0000313" key="2">
    <source>
        <dbReference type="Proteomes" id="UP000791080"/>
    </source>
</evidence>
<dbReference type="InterPro" id="IPR006059">
    <property type="entry name" value="SBP"/>
</dbReference>
<dbReference type="InterPro" id="IPR050490">
    <property type="entry name" value="Bact_solute-bd_prot1"/>
</dbReference>
<dbReference type="EMBL" id="AUBJ02000001">
    <property type="protein sequence ID" value="MCP2334071.1"/>
    <property type="molecule type" value="Genomic_DNA"/>
</dbReference>
<organism evidence="1 2">
    <name type="scientific">Actinoalloteichus caeruleus DSM 43889</name>
    <dbReference type="NCBI Taxonomy" id="1120930"/>
    <lineage>
        <taxon>Bacteria</taxon>
        <taxon>Bacillati</taxon>
        <taxon>Actinomycetota</taxon>
        <taxon>Actinomycetes</taxon>
        <taxon>Pseudonocardiales</taxon>
        <taxon>Pseudonocardiaceae</taxon>
        <taxon>Actinoalloteichus</taxon>
        <taxon>Actinoalloteichus cyanogriseus</taxon>
    </lineage>
</organism>
<dbReference type="SUPFAM" id="SSF53850">
    <property type="entry name" value="Periplasmic binding protein-like II"/>
    <property type="match status" value="1"/>
</dbReference>
<proteinExistence type="predicted"/>
<gene>
    <name evidence="1" type="ORF">G443_004341</name>
</gene>
<comment type="caution">
    <text evidence="1">The sequence shown here is derived from an EMBL/GenBank/DDBJ whole genome shotgun (WGS) entry which is preliminary data.</text>
</comment>
<dbReference type="PROSITE" id="PS51257">
    <property type="entry name" value="PROKAR_LIPOPROTEIN"/>
    <property type="match status" value="1"/>
</dbReference>
<keyword evidence="2" id="KW-1185">Reference proteome</keyword>
<accession>A0ABT1JNH4</accession>
<evidence type="ECO:0000313" key="1">
    <source>
        <dbReference type="EMBL" id="MCP2334071.1"/>
    </source>
</evidence>
<dbReference type="Gene3D" id="3.40.190.10">
    <property type="entry name" value="Periplasmic binding protein-like II"/>
    <property type="match status" value="1"/>
</dbReference>
<dbReference type="PANTHER" id="PTHR43649">
    <property type="entry name" value="ARABINOSE-BINDING PROTEIN-RELATED"/>
    <property type="match status" value="1"/>
</dbReference>
<dbReference type="PANTHER" id="PTHR43649:SF32">
    <property type="entry name" value="SUGAR BINDING SECRETED PROTEIN"/>
    <property type="match status" value="1"/>
</dbReference>
<dbReference type="Pfam" id="PF13416">
    <property type="entry name" value="SBP_bac_8"/>
    <property type="match status" value="1"/>
</dbReference>
<sequence length="435" mass="46985">MRDSTMRHLSRTTLTVSAGMAAVLTLASCGGGGGGGGGADGEIELTIATFGSMGYEALLEEYEEQNPGITIVQQHTGRSPAHHQNLFQKLGAGSGLSDIEAVEEGHMARARGASSRFNDLTEIGPEGLEDRWQEWKYAGGQDAEGRLIGYGTDMGPLAMCYRQDLFEEAGLPSDPEEVAPLFETWEAYFEAGDEFTSADIGSAWFDNGSQVFNAMNNQLEFGYYDAEDNLIVESNEDVRHNWDRMTAAVEGGQSAGLAAFSNEWESGFADSAFATKTCPAWMMGPIKEHSGEEHAGQWAISPTFPDGGGNWGGTYLTVPTQSEHPEEAAELAAWLTAPEQQIRAFVAEGPFPAQVEALDMEELLEHRDDYFATPDVGPLFSEAAKRIERAQYKGPSDGDLQDNVFGPAIQTIEQGLASPDEAWEQAVRGANELEG</sequence>
<dbReference type="Proteomes" id="UP000791080">
    <property type="component" value="Unassembled WGS sequence"/>
</dbReference>
<protein>
    <submittedName>
        <fullName evidence="1">Cellobiose-binding protein</fullName>
    </submittedName>
</protein>
<name>A0ABT1JNH4_ACTCY</name>
<reference evidence="1 2" key="1">
    <citation type="submission" date="2013-07" db="EMBL/GenBank/DDBJ databases">
        <authorList>
            <consortium name="DOE Joint Genome Institute"/>
            <person name="Reeve W."/>
            <person name="Huntemann M."/>
            <person name="Han J."/>
            <person name="Chen A."/>
            <person name="Kyrpides N."/>
            <person name="Mavromatis K."/>
            <person name="Markowitz V."/>
            <person name="Palaniappan K."/>
            <person name="Ivanova N."/>
            <person name="Schaumberg A."/>
            <person name="Pati A."/>
            <person name="Liolios K."/>
            <person name="Nordberg H.P."/>
            <person name="Cantor M.N."/>
            <person name="Hua S.X."/>
            <person name="Woyke T."/>
        </authorList>
    </citation>
    <scope>NUCLEOTIDE SEQUENCE [LARGE SCALE GENOMIC DNA]</scope>
    <source>
        <strain evidence="1 2">DSM 43889</strain>
    </source>
</reference>
<reference evidence="1 2" key="2">
    <citation type="submission" date="2022-06" db="EMBL/GenBank/DDBJ databases">
        <title>Genomic Encyclopedia of Type Strains, Phase I: the one thousand microbial genomes (KMG-I) project.</title>
        <authorList>
            <person name="Kyrpides N."/>
        </authorList>
    </citation>
    <scope>NUCLEOTIDE SEQUENCE [LARGE SCALE GENOMIC DNA]</scope>
    <source>
        <strain evidence="1 2">DSM 43889</strain>
    </source>
</reference>